<organism evidence="1 2">
    <name type="scientific">Dyadobacter pollutisoli</name>
    <dbReference type="NCBI Taxonomy" id="2910158"/>
    <lineage>
        <taxon>Bacteria</taxon>
        <taxon>Pseudomonadati</taxon>
        <taxon>Bacteroidota</taxon>
        <taxon>Cytophagia</taxon>
        <taxon>Cytophagales</taxon>
        <taxon>Spirosomataceae</taxon>
        <taxon>Dyadobacter</taxon>
    </lineage>
</organism>
<name>A0A9E8NEQ8_9BACT</name>
<proteinExistence type="predicted"/>
<sequence length="189" mass="21343">MKEDSDEINIVFRCHREAIPGTLNVCLDQIRKNTESHLIDESVLSRIKWVITELLTNAVKHSGQDESALKIKISRSELVLEKADSGKPLILTGQNNGKISWPLENLSPPIDFPIYHNGMDSLCVRTDQNGKAVFFIEKMAGMEMPGLLTDTSEHFGLLIMTKASDEFTYEYDPLNKVNRFACLFNLNSK</sequence>
<dbReference type="EMBL" id="CP112998">
    <property type="protein sequence ID" value="WAC13627.1"/>
    <property type="molecule type" value="Genomic_DNA"/>
</dbReference>
<keyword evidence="1" id="KW-0547">Nucleotide-binding</keyword>
<keyword evidence="2" id="KW-1185">Reference proteome</keyword>
<dbReference type="Gene3D" id="3.30.565.10">
    <property type="entry name" value="Histidine kinase-like ATPase, C-terminal domain"/>
    <property type="match status" value="1"/>
</dbReference>
<protein>
    <submittedName>
        <fullName evidence="1">ATP-binding protein</fullName>
    </submittedName>
</protein>
<dbReference type="InterPro" id="IPR036890">
    <property type="entry name" value="HATPase_C_sf"/>
</dbReference>
<accession>A0A9E8NEQ8</accession>
<evidence type="ECO:0000313" key="1">
    <source>
        <dbReference type="EMBL" id="WAC13627.1"/>
    </source>
</evidence>
<dbReference type="RefSeq" id="WP_244819265.1">
    <property type="nucleotide sequence ID" value="NZ_CP112998.1"/>
</dbReference>
<dbReference type="AlphaFoldDB" id="A0A9E8NEQ8"/>
<gene>
    <name evidence="1" type="ORF">ON006_06650</name>
</gene>
<dbReference type="GO" id="GO:0005524">
    <property type="term" value="F:ATP binding"/>
    <property type="evidence" value="ECO:0007669"/>
    <property type="project" value="UniProtKB-KW"/>
</dbReference>
<reference evidence="1" key="1">
    <citation type="submission" date="2022-11" db="EMBL/GenBank/DDBJ databases">
        <title>Dyadobacter pollutisoli sp. nov., isolated from plastic dumped soil.</title>
        <authorList>
            <person name="Kim J.M."/>
            <person name="Kim K.R."/>
            <person name="Lee J.K."/>
            <person name="Hao L."/>
            <person name="Jeon C.O."/>
        </authorList>
    </citation>
    <scope>NUCLEOTIDE SEQUENCE</scope>
    <source>
        <strain evidence="1">U1</strain>
    </source>
</reference>
<dbReference type="KEGG" id="dpf:ON006_06650"/>
<evidence type="ECO:0000313" key="2">
    <source>
        <dbReference type="Proteomes" id="UP001164653"/>
    </source>
</evidence>
<keyword evidence="1" id="KW-0067">ATP-binding</keyword>
<dbReference type="Proteomes" id="UP001164653">
    <property type="component" value="Chromosome"/>
</dbReference>